<keyword evidence="19" id="KW-1185">Reference proteome</keyword>
<evidence type="ECO:0000256" key="3">
    <source>
        <dbReference type="ARBA" id="ARBA00012604"/>
    </source>
</evidence>
<gene>
    <name evidence="18" type="ORF">GXW79_14490</name>
</gene>
<reference evidence="18" key="1">
    <citation type="submission" date="2020-01" db="EMBL/GenBank/DDBJ databases">
        <authorList>
            <person name="Rat A."/>
        </authorList>
    </citation>
    <scope>NUCLEOTIDE SEQUENCE</scope>
    <source>
        <strain evidence="18">LMG 28251</strain>
    </source>
</reference>
<dbReference type="InterPro" id="IPR017927">
    <property type="entry name" value="FAD-bd_FR_type"/>
</dbReference>
<dbReference type="Gene3D" id="2.40.30.10">
    <property type="entry name" value="Translation factors"/>
    <property type="match status" value="1"/>
</dbReference>
<evidence type="ECO:0000256" key="5">
    <source>
        <dbReference type="ARBA" id="ARBA00022630"/>
    </source>
</evidence>
<evidence type="ECO:0000256" key="10">
    <source>
        <dbReference type="ARBA" id="ARBA00022982"/>
    </source>
</evidence>
<dbReference type="Proteomes" id="UP001196068">
    <property type="component" value="Unassembled WGS sequence"/>
</dbReference>
<dbReference type="InterPro" id="IPR003097">
    <property type="entry name" value="CysJ-like_FAD-binding"/>
</dbReference>
<evidence type="ECO:0000256" key="9">
    <source>
        <dbReference type="ARBA" id="ARBA00022857"/>
    </source>
</evidence>
<dbReference type="Pfam" id="PF00175">
    <property type="entry name" value="NAD_binding_1"/>
    <property type="match status" value="1"/>
</dbReference>
<dbReference type="PANTHER" id="PTHR19384:SF128">
    <property type="entry name" value="NADPH OXIDOREDUCTASE A"/>
    <property type="match status" value="1"/>
</dbReference>
<dbReference type="EC" id="1.8.1.2" evidence="3"/>
<comment type="cofactor">
    <cofactor evidence="2">
        <name>FAD</name>
        <dbReference type="ChEBI" id="CHEBI:57692"/>
    </cofactor>
</comment>
<sequence>MNAMFPQAFPGPAPVPVIPETAPFSAEQRAWLNGFLAGLYGGAEGGANSSAAPPPPAEDFPWHDAALSLDERLPMAEGRPLPRKLMACMAQLDCGQCGYLCQTYAEALAEGRETSFALCVPGGKETQKALKATVAAAPAVVAAAPVPASGPVVPIGVPVAMVRADRLTGEGSAKDARHVVIDLAGSGLAYEPGDSFGVQAPNDPGLVDAVVAAWGAEAEEYRDAFTRDLDIARPLDRTLDVLAGAAKDAGEAAMLRKLADGDDDAAPQDADLLDLLEAFPSARPPIADLVASLPKLKPRLYSIASSPLFNPGHVELCIGVVKAERRGRVRDGIASCHLAHRAAAGSSLLAHVQESHFRLPADPKIPVIMVGPGTGIAPFRAFLQHRAAIGAKGASWLFFGDQKRATDFLFAEEIEAWRAEGTLARLSLAFSRDQAAKVYVQDRMREEATDLWHWLQDGAHFYVCGDASRMAKDVDAALRAIAASEGGMSPDQARDWIVALARQGRYQRDVY</sequence>
<dbReference type="InterPro" id="IPR007202">
    <property type="entry name" value="4Fe-4S_dom"/>
</dbReference>
<keyword evidence="8" id="KW-0274">FAD</keyword>
<evidence type="ECO:0000256" key="6">
    <source>
        <dbReference type="ARBA" id="ARBA00022643"/>
    </source>
</evidence>
<dbReference type="GO" id="GO:0051539">
    <property type="term" value="F:4 iron, 4 sulfur cluster binding"/>
    <property type="evidence" value="ECO:0007669"/>
    <property type="project" value="UniProtKB-KW"/>
</dbReference>
<keyword evidence="4" id="KW-0004">4Fe-4S</keyword>
<dbReference type="InterPro" id="IPR039261">
    <property type="entry name" value="FNR_nucleotide-bd"/>
</dbReference>
<evidence type="ECO:0000313" key="18">
    <source>
        <dbReference type="EMBL" id="MBR0656287.1"/>
    </source>
</evidence>
<dbReference type="Gene3D" id="1.10.15.40">
    <property type="entry name" value="Electron transport complex subunit B, putative Fe-S cluster"/>
    <property type="match status" value="1"/>
</dbReference>
<dbReference type="PROSITE" id="PS51384">
    <property type="entry name" value="FAD_FR"/>
    <property type="match status" value="1"/>
</dbReference>
<keyword evidence="14" id="KW-0028">Amino-acid biosynthesis</keyword>
<keyword evidence="11 18" id="KW-0560">Oxidoreductase</keyword>
<dbReference type="InterPro" id="IPR017938">
    <property type="entry name" value="Riboflavin_synthase-like_b-brl"/>
</dbReference>
<keyword evidence="9" id="KW-0521">NADP</keyword>
<evidence type="ECO:0000313" key="19">
    <source>
        <dbReference type="Proteomes" id="UP001196068"/>
    </source>
</evidence>
<keyword evidence="10" id="KW-0249">Electron transport</keyword>
<dbReference type="Gene3D" id="1.20.990.10">
    <property type="entry name" value="NADPH-cytochrome p450 Reductase, Chain A, domain 3"/>
    <property type="match status" value="1"/>
</dbReference>
<feature type="domain" description="FAD-binding FR-type" evidence="16">
    <location>
        <begin position="154"/>
        <end position="360"/>
    </location>
</feature>
<dbReference type="GO" id="GO:0050660">
    <property type="term" value="F:flavin adenine dinucleotide binding"/>
    <property type="evidence" value="ECO:0007669"/>
    <property type="project" value="TreeGrafter"/>
</dbReference>
<dbReference type="CDD" id="cd06199">
    <property type="entry name" value="SiR"/>
    <property type="match status" value="1"/>
</dbReference>
<dbReference type="InterPro" id="IPR001433">
    <property type="entry name" value="OxRdtase_FAD/NAD-bd"/>
</dbReference>
<dbReference type="AlphaFoldDB" id="A0AAF1JXK6"/>
<comment type="catalytic activity">
    <reaction evidence="15">
        <text>hydrogen sulfide + 3 NADP(+) + 3 H2O = sulfite + 3 NADPH + 4 H(+)</text>
        <dbReference type="Rhea" id="RHEA:13801"/>
        <dbReference type="ChEBI" id="CHEBI:15377"/>
        <dbReference type="ChEBI" id="CHEBI:15378"/>
        <dbReference type="ChEBI" id="CHEBI:17359"/>
        <dbReference type="ChEBI" id="CHEBI:29919"/>
        <dbReference type="ChEBI" id="CHEBI:57783"/>
        <dbReference type="ChEBI" id="CHEBI:58349"/>
        <dbReference type="EC" id="1.8.1.2"/>
    </reaction>
</comment>
<dbReference type="Pfam" id="PF00667">
    <property type="entry name" value="FAD_binding_1"/>
    <property type="match status" value="1"/>
</dbReference>
<dbReference type="FunFam" id="3.40.50.80:FF:000001">
    <property type="entry name" value="NADPH--cytochrome P450 reductase 1"/>
    <property type="match status" value="1"/>
</dbReference>
<keyword evidence="12" id="KW-0408">Iron</keyword>
<evidence type="ECO:0000259" key="16">
    <source>
        <dbReference type="PROSITE" id="PS51384"/>
    </source>
</evidence>
<dbReference type="GO" id="GO:0010181">
    <property type="term" value="F:FMN binding"/>
    <property type="evidence" value="ECO:0007669"/>
    <property type="project" value="TreeGrafter"/>
</dbReference>
<evidence type="ECO:0000256" key="11">
    <source>
        <dbReference type="ARBA" id="ARBA00023002"/>
    </source>
</evidence>
<accession>A0AAF1JXK6</accession>
<dbReference type="NCBIfam" id="NF004859">
    <property type="entry name" value="PRK06214.1"/>
    <property type="match status" value="1"/>
</dbReference>
<dbReference type="RefSeq" id="WP_211875129.1">
    <property type="nucleotide sequence ID" value="NZ_JAAEDH010000016.1"/>
</dbReference>
<evidence type="ECO:0000259" key="17">
    <source>
        <dbReference type="PROSITE" id="PS51656"/>
    </source>
</evidence>
<dbReference type="GO" id="GO:0005829">
    <property type="term" value="C:cytosol"/>
    <property type="evidence" value="ECO:0007669"/>
    <property type="project" value="TreeGrafter"/>
</dbReference>
<proteinExistence type="predicted"/>
<dbReference type="Gene3D" id="3.40.50.80">
    <property type="entry name" value="Nucleotide-binding domain of ferredoxin-NADP reductase (FNR) module"/>
    <property type="match status" value="1"/>
</dbReference>
<protein>
    <recommendedName>
        <fullName evidence="3">assimilatory sulfite reductase (NADPH)</fullName>
        <ecNumber evidence="3">1.8.1.2</ecNumber>
    </recommendedName>
</protein>
<evidence type="ECO:0000256" key="14">
    <source>
        <dbReference type="ARBA" id="ARBA00023192"/>
    </source>
</evidence>
<dbReference type="SUPFAM" id="SSF63380">
    <property type="entry name" value="Riboflavin synthase domain-like"/>
    <property type="match status" value="1"/>
</dbReference>
<keyword evidence="14" id="KW-0198">Cysteine biosynthesis</keyword>
<dbReference type="GO" id="GO:0004783">
    <property type="term" value="F:sulfite reductase (NADPH) activity"/>
    <property type="evidence" value="ECO:0007669"/>
    <property type="project" value="UniProtKB-EC"/>
</dbReference>
<evidence type="ECO:0000256" key="2">
    <source>
        <dbReference type="ARBA" id="ARBA00001974"/>
    </source>
</evidence>
<dbReference type="PROSITE" id="PS51656">
    <property type="entry name" value="4FE4S"/>
    <property type="match status" value="1"/>
</dbReference>
<evidence type="ECO:0000256" key="8">
    <source>
        <dbReference type="ARBA" id="ARBA00022827"/>
    </source>
</evidence>
<feature type="domain" description="4Fe-4S" evidence="17">
    <location>
        <begin position="77"/>
        <end position="136"/>
    </location>
</feature>
<dbReference type="PANTHER" id="PTHR19384">
    <property type="entry name" value="NITRIC OXIDE SYNTHASE-RELATED"/>
    <property type="match status" value="1"/>
</dbReference>
<keyword evidence="13" id="KW-0411">Iron-sulfur</keyword>
<evidence type="ECO:0000256" key="13">
    <source>
        <dbReference type="ARBA" id="ARBA00023014"/>
    </source>
</evidence>
<dbReference type="InterPro" id="IPR001709">
    <property type="entry name" value="Flavoprot_Pyr_Nucl_cyt_Rdtase"/>
</dbReference>
<name>A0AAF1JXK6_9PROT</name>
<evidence type="ECO:0000256" key="4">
    <source>
        <dbReference type="ARBA" id="ARBA00022485"/>
    </source>
</evidence>
<dbReference type="SUPFAM" id="SSF52343">
    <property type="entry name" value="Ferredoxin reductase-like, C-terminal NADP-linked domain"/>
    <property type="match status" value="1"/>
</dbReference>
<evidence type="ECO:0000256" key="15">
    <source>
        <dbReference type="ARBA" id="ARBA00052219"/>
    </source>
</evidence>
<reference evidence="18" key="2">
    <citation type="journal article" date="2021" name="Syst. Appl. Microbiol.">
        <title>Roseomonas hellenica sp. nov., isolated from roots of wild-growing Alkanna tinctoria.</title>
        <authorList>
            <person name="Rat A."/>
            <person name="Naranjo H.D."/>
            <person name="Lebbe L."/>
            <person name="Cnockaert M."/>
            <person name="Krigas N."/>
            <person name="Grigoriadou K."/>
            <person name="Maloupa E."/>
            <person name="Willems A."/>
        </authorList>
    </citation>
    <scope>NUCLEOTIDE SEQUENCE</scope>
    <source>
        <strain evidence="18">LMG 28251</strain>
    </source>
</reference>
<keyword evidence="10" id="KW-0813">Transport</keyword>
<evidence type="ECO:0000256" key="1">
    <source>
        <dbReference type="ARBA" id="ARBA00001917"/>
    </source>
</evidence>
<organism evidence="18 19">
    <name type="scientific">Plastoroseomonas arctica</name>
    <dbReference type="NCBI Taxonomy" id="1509237"/>
    <lineage>
        <taxon>Bacteria</taxon>
        <taxon>Pseudomonadati</taxon>
        <taxon>Pseudomonadota</taxon>
        <taxon>Alphaproteobacteria</taxon>
        <taxon>Acetobacterales</taxon>
        <taxon>Acetobacteraceae</taxon>
        <taxon>Plastoroseomonas</taxon>
    </lineage>
</organism>
<keyword evidence="6" id="KW-0288">FMN</keyword>
<evidence type="ECO:0000256" key="12">
    <source>
        <dbReference type="ARBA" id="ARBA00023004"/>
    </source>
</evidence>
<keyword evidence="7" id="KW-0479">Metal-binding</keyword>
<evidence type="ECO:0000256" key="7">
    <source>
        <dbReference type="ARBA" id="ARBA00022723"/>
    </source>
</evidence>
<dbReference type="PRINTS" id="PR00371">
    <property type="entry name" value="FPNCR"/>
</dbReference>
<dbReference type="InterPro" id="IPR023173">
    <property type="entry name" value="NADPH_Cyt_P450_Rdtase_alpha"/>
</dbReference>
<keyword evidence="5" id="KW-0285">Flavoprotein</keyword>
<dbReference type="EMBL" id="JAAEDH010000016">
    <property type="protein sequence ID" value="MBR0656287.1"/>
    <property type="molecule type" value="Genomic_DNA"/>
</dbReference>
<comment type="caution">
    <text evidence="18">The sequence shown here is derived from an EMBL/GenBank/DDBJ whole genome shotgun (WGS) entry which is preliminary data.</text>
</comment>
<comment type="cofactor">
    <cofactor evidence="1">
        <name>FMN</name>
        <dbReference type="ChEBI" id="CHEBI:58210"/>
    </cofactor>
</comment>
<dbReference type="GO" id="GO:0046872">
    <property type="term" value="F:metal ion binding"/>
    <property type="evidence" value="ECO:0007669"/>
    <property type="project" value="UniProtKB-KW"/>
</dbReference>
<dbReference type="GO" id="GO:0019344">
    <property type="term" value="P:cysteine biosynthetic process"/>
    <property type="evidence" value="ECO:0007669"/>
    <property type="project" value="UniProtKB-KW"/>
</dbReference>